<feature type="compositionally biased region" description="Basic and acidic residues" evidence="1">
    <location>
        <begin position="167"/>
        <end position="179"/>
    </location>
</feature>
<organism evidence="2 3">
    <name type="scientific">Brassica cretica</name>
    <name type="common">Mustard</name>
    <dbReference type="NCBI Taxonomy" id="69181"/>
    <lineage>
        <taxon>Eukaryota</taxon>
        <taxon>Viridiplantae</taxon>
        <taxon>Streptophyta</taxon>
        <taxon>Embryophyta</taxon>
        <taxon>Tracheophyta</taxon>
        <taxon>Spermatophyta</taxon>
        <taxon>Magnoliopsida</taxon>
        <taxon>eudicotyledons</taxon>
        <taxon>Gunneridae</taxon>
        <taxon>Pentapetalae</taxon>
        <taxon>rosids</taxon>
        <taxon>malvids</taxon>
        <taxon>Brassicales</taxon>
        <taxon>Brassicaceae</taxon>
        <taxon>Brassiceae</taxon>
        <taxon>Brassica</taxon>
    </lineage>
</organism>
<comment type="caution">
    <text evidence="2">The sequence shown here is derived from an EMBL/GenBank/DDBJ whole genome shotgun (WGS) entry which is preliminary data.</text>
</comment>
<evidence type="ECO:0000313" key="3">
    <source>
        <dbReference type="Proteomes" id="UP000712600"/>
    </source>
</evidence>
<name>A0A8S9QEN1_BRACR</name>
<dbReference type="Proteomes" id="UP000712600">
    <property type="component" value="Unassembled WGS sequence"/>
</dbReference>
<feature type="compositionally biased region" description="Basic and acidic residues" evidence="1">
    <location>
        <begin position="135"/>
        <end position="150"/>
    </location>
</feature>
<protein>
    <recommendedName>
        <fullName evidence="4">DUF287 domain-containing protein</fullName>
    </recommendedName>
</protein>
<reference evidence="2" key="1">
    <citation type="submission" date="2019-12" db="EMBL/GenBank/DDBJ databases">
        <title>Genome sequencing and annotation of Brassica cretica.</title>
        <authorList>
            <person name="Studholme D.J."/>
            <person name="Sarris P."/>
        </authorList>
    </citation>
    <scope>NUCLEOTIDE SEQUENCE</scope>
    <source>
        <strain evidence="2">PFS-109/04</strain>
        <tissue evidence="2">Leaf</tissue>
    </source>
</reference>
<feature type="region of interest" description="Disordered" evidence="1">
    <location>
        <begin position="122"/>
        <end position="154"/>
    </location>
</feature>
<evidence type="ECO:0008006" key="4">
    <source>
        <dbReference type="Google" id="ProtNLM"/>
    </source>
</evidence>
<feature type="region of interest" description="Disordered" evidence="1">
    <location>
        <begin position="167"/>
        <end position="198"/>
    </location>
</feature>
<proteinExistence type="predicted"/>
<evidence type="ECO:0000256" key="1">
    <source>
        <dbReference type="SAM" id="MobiDB-lite"/>
    </source>
</evidence>
<gene>
    <name evidence="2" type="ORF">F2Q69_00024870</name>
</gene>
<dbReference type="EMBL" id="QGKX02001290">
    <property type="protein sequence ID" value="KAF3540236.1"/>
    <property type="molecule type" value="Genomic_DNA"/>
</dbReference>
<accession>A0A8S9QEN1</accession>
<dbReference type="AlphaFoldDB" id="A0A8S9QEN1"/>
<sequence length="198" mass="22616">MDEGCWEDIELLDDGDDDDAIVDVWNKFIVQERGRIFWEDICMEDIKSRSLEIEQLEGDQLEEEEHEAGNEPPRIVGGEAVADLESLKETVMSLMSQMTTMEGNVNNKLEGFDRRLKMLEGDSIGREDDAEDDGKEPQKELEVQPEKEATDDAEEYTIRVMEAAAEKVEAEAARKEAMTRPKRLLKPSHLQKSPFVKK</sequence>
<evidence type="ECO:0000313" key="2">
    <source>
        <dbReference type="EMBL" id="KAF3540236.1"/>
    </source>
</evidence>